<proteinExistence type="predicted"/>
<feature type="domain" description="Metallo-beta-lactamase" evidence="1">
    <location>
        <begin position="116"/>
        <end position="310"/>
    </location>
</feature>
<evidence type="ECO:0000259" key="1">
    <source>
        <dbReference type="Pfam" id="PF12706"/>
    </source>
</evidence>
<dbReference type="Proteomes" id="UP001430919">
    <property type="component" value="Unassembled WGS sequence"/>
</dbReference>
<dbReference type="PANTHER" id="PTHR15032:SF4">
    <property type="entry name" value="N-ACYL-PHOSPHATIDYLETHANOLAMINE-HYDROLYZING PHOSPHOLIPASE D"/>
    <property type="match status" value="1"/>
</dbReference>
<dbReference type="InterPro" id="IPR036866">
    <property type="entry name" value="RibonucZ/Hydroxyglut_hydro"/>
</dbReference>
<dbReference type="SUPFAM" id="SSF56281">
    <property type="entry name" value="Metallo-hydrolase/oxidoreductase"/>
    <property type="match status" value="1"/>
</dbReference>
<evidence type="ECO:0000313" key="3">
    <source>
        <dbReference type="Proteomes" id="UP001430919"/>
    </source>
</evidence>
<organism evidence="2 3">
    <name type="scientific">Flavobacterium pisciphilum</name>
    <dbReference type="NCBI Taxonomy" id="2893755"/>
    <lineage>
        <taxon>Bacteria</taxon>
        <taxon>Pseudomonadati</taxon>
        <taxon>Bacteroidota</taxon>
        <taxon>Flavobacteriia</taxon>
        <taxon>Flavobacteriales</taxon>
        <taxon>Flavobacteriaceae</taxon>
        <taxon>Flavobacterium</taxon>
    </lineage>
</organism>
<dbReference type="PANTHER" id="PTHR15032">
    <property type="entry name" value="N-ACYL-PHOSPHATIDYLETHANOLAMINE-HYDROLYZING PHOSPHOLIPASE D"/>
    <property type="match status" value="1"/>
</dbReference>
<dbReference type="Pfam" id="PF12706">
    <property type="entry name" value="Lactamase_B_2"/>
    <property type="match status" value="1"/>
</dbReference>
<gene>
    <name evidence="2" type="ORF">LNQ49_17330</name>
</gene>
<comment type="caution">
    <text evidence="2">The sequence shown here is derived from an EMBL/GenBank/DDBJ whole genome shotgun (WGS) entry which is preliminary data.</text>
</comment>
<sequence length="365" mass="41265">MIIVISILAILTLVTFAYMMQPKFGKAPEGSRLELVKKSKNYSNGKFQNTHDTPTLTNGYSFGGILYDQLFGSHPRREPVDSIPSIKTDLHNLSPDTDVLVWFGHSSYFMQIDGKRFLVDPVFSGNASPLPGTVTSFKGANGYTVADLPTIDYLFISHDHYDHLDYETIVALKPKVKKVICGLGVGGHFERWGYSTDKIIEKDWDETIILEDGFKVHTTPARHFSGRGLSKNNTLWLSYILQTPNIKIYIGGDSGYDTHFKKIGEQYGPIDFAILENGQYNLAWEAIHMLPEQVLKAAQDLNAKRLFPVHSSKFKLAMHSWDEPLTELSKLNKTTNLPLVTPMIGEIVYLNDSTQVFKEWWKDVN</sequence>
<evidence type="ECO:0000313" key="2">
    <source>
        <dbReference type="EMBL" id="MCC9073343.1"/>
    </source>
</evidence>
<protein>
    <submittedName>
        <fullName evidence="2">MBL fold metallo-hydrolase</fullName>
    </submittedName>
</protein>
<dbReference type="RefSeq" id="WP_229990278.1">
    <property type="nucleotide sequence ID" value="NZ_JAJJMO010000001.1"/>
</dbReference>
<dbReference type="InterPro" id="IPR001279">
    <property type="entry name" value="Metallo-B-lactamas"/>
</dbReference>
<dbReference type="EMBL" id="JAJJMO010000001">
    <property type="protein sequence ID" value="MCC9073343.1"/>
    <property type="molecule type" value="Genomic_DNA"/>
</dbReference>
<reference evidence="2" key="1">
    <citation type="submission" date="2021-11" db="EMBL/GenBank/DDBJ databases">
        <title>Description of novel Flavobacterium species.</title>
        <authorList>
            <person name="Saticioglu I.B."/>
            <person name="Ay H."/>
            <person name="Altun S."/>
            <person name="Duman M."/>
        </authorList>
    </citation>
    <scope>NUCLEOTIDE SEQUENCE</scope>
    <source>
        <strain evidence="2">F-65</strain>
    </source>
</reference>
<dbReference type="Gene3D" id="3.60.15.10">
    <property type="entry name" value="Ribonuclease Z/Hydroxyacylglutathione hydrolase-like"/>
    <property type="match status" value="1"/>
</dbReference>
<name>A0ABS8MX28_9FLAO</name>
<keyword evidence="3" id="KW-1185">Reference proteome</keyword>
<accession>A0ABS8MX28</accession>